<dbReference type="CDD" id="cd04685">
    <property type="entry name" value="NUDIX_Hydrolase"/>
    <property type="match status" value="1"/>
</dbReference>
<dbReference type="Proteomes" id="UP000291189">
    <property type="component" value="Unassembled WGS sequence"/>
</dbReference>
<proteinExistence type="inferred from homology"/>
<comment type="cofactor">
    <cofactor evidence="1">
        <name>Mg(2+)</name>
        <dbReference type="ChEBI" id="CHEBI:18420"/>
    </cofactor>
</comment>
<comment type="caution">
    <text evidence="6">The sequence shown here is derived from an EMBL/GenBank/DDBJ whole genome shotgun (WGS) entry which is preliminary data.</text>
</comment>
<feature type="domain" description="Nudix hydrolase" evidence="5">
    <location>
        <begin position="26"/>
        <end position="166"/>
    </location>
</feature>
<dbReference type="InterPro" id="IPR020476">
    <property type="entry name" value="Nudix_hydrolase"/>
</dbReference>
<dbReference type="OrthoDB" id="9804442at2"/>
<dbReference type="Pfam" id="PF00293">
    <property type="entry name" value="NUDIX"/>
    <property type="match status" value="1"/>
</dbReference>
<dbReference type="AlphaFoldDB" id="A0A4Q5J669"/>
<dbReference type="PROSITE" id="PS00893">
    <property type="entry name" value="NUDIX_BOX"/>
    <property type="match status" value="1"/>
</dbReference>
<dbReference type="EMBL" id="SDPU01000020">
    <property type="protein sequence ID" value="RYU13075.1"/>
    <property type="molecule type" value="Genomic_DNA"/>
</dbReference>
<dbReference type="InterPro" id="IPR020084">
    <property type="entry name" value="NUDIX_hydrolase_CS"/>
</dbReference>
<evidence type="ECO:0000256" key="4">
    <source>
        <dbReference type="RuleBase" id="RU003476"/>
    </source>
</evidence>
<evidence type="ECO:0000256" key="2">
    <source>
        <dbReference type="ARBA" id="ARBA00005582"/>
    </source>
</evidence>
<evidence type="ECO:0000313" key="6">
    <source>
        <dbReference type="EMBL" id="RYU13075.1"/>
    </source>
</evidence>
<dbReference type="PRINTS" id="PR00502">
    <property type="entry name" value="NUDIXFAMILY"/>
</dbReference>
<dbReference type="Gene3D" id="3.90.79.10">
    <property type="entry name" value="Nucleoside Triphosphate Pyrophosphohydrolase"/>
    <property type="match status" value="1"/>
</dbReference>
<dbReference type="PANTHER" id="PTHR43046:SF14">
    <property type="entry name" value="MUTT_NUDIX FAMILY PROTEIN"/>
    <property type="match status" value="1"/>
</dbReference>
<dbReference type="InterPro" id="IPR015797">
    <property type="entry name" value="NUDIX_hydrolase-like_dom_sf"/>
</dbReference>
<sequence length="185" mass="20658">MRPCSPTADERPRRVRRVTRPPAPLRLRPAVRVVLVDPDERVLSMRWMLADGDSVWGMPGGGIEPGETHVDAVRRELREEVGLDLEPAEIGPCVAHRTHVFDIGEPWDGQEEWFYLARVPAFEPRGELDDDALAAEGIVEVRWQTPAELHAIPTDGPLRLRAGAAAFTERLVRDGHPASPVELDF</sequence>
<organism evidence="6 7">
    <name type="scientific">Nocardioides iriomotensis</name>
    <dbReference type="NCBI Taxonomy" id="715784"/>
    <lineage>
        <taxon>Bacteria</taxon>
        <taxon>Bacillati</taxon>
        <taxon>Actinomycetota</taxon>
        <taxon>Actinomycetes</taxon>
        <taxon>Propionibacteriales</taxon>
        <taxon>Nocardioidaceae</taxon>
        <taxon>Nocardioides</taxon>
    </lineage>
</organism>
<evidence type="ECO:0000313" key="7">
    <source>
        <dbReference type="Proteomes" id="UP000291189"/>
    </source>
</evidence>
<reference evidence="6 7" key="1">
    <citation type="submission" date="2019-01" db="EMBL/GenBank/DDBJ databases">
        <title>Nocardioides guangzhouensis sp. nov., an actinobacterium isolated from soil.</title>
        <authorList>
            <person name="Fu Y."/>
            <person name="Cai Y."/>
            <person name="Lin Z."/>
            <person name="Chen P."/>
        </authorList>
    </citation>
    <scope>NUCLEOTIDE SEQUENCE [LARGE SCALE GENOMIC DNA]</scope>
    <source>
        <strain evidence="6 7">NBRC 105384</strain>
    </source>
</reference>
<dbReference type="SUPFAM" id="SSF55811">
    <property type="entry name" value="Nudix"/>
    <property type="match status" value="1"/>
</dbReference>
<dbReference type="PANTHER" id="PTHR43046">
    <property type="entry name" value="GDP-MANNOSE MANNOSYL HYDROLASE"/>
    <property type="match status" value="1"/>
</dbReference>
<keyword evidence="7" id="KW-1185">Reference proteome</keyword>
<evidence type="ECO:0000256" key="1">
    <source>
        <dbReference type="ARBA" id="ARBA00001946"/>
    </source>
</evidence>
<keyword evidence="3 4" id="KW-0378">Hydrolase</keyword>
<dbReference type="PROSITE" id="PS51462">
    <property type="entry name" value="NUDIX"/>
    <property type="match status" value="1"/>
</dbReference>
<dbReference type="GO" id="GO:0016787">
    <property type="term" value="F:hydrolase activity"/>
    <property type="evidence" value="ECO:0007669"/>
    <property type="project" value="UniProtKB-KW"/>
</dbReference>
<comment type="similarity">
    <text evidence="2 4">Belongs to the Nudix hydrolase family.</text>
</comment>
<protein>
    <submittedName>
        <fullName evidence="6">NUDIX domain-containing protein</fullName>
    </submittedName>
</protein>
<name>A0A4Q5J669_9ACTN</name>
<gene>
    <name evidence="6" type="ORF">ETU37_09140</name>
</gene>
<evidence type="ECO:0000256" key="3">
    <source>
        <dbReference type="ARBA" id="ARBA00022801"/>
    </source>
</evidence>
<accession>A0A4Q5J669</accession>
<dbReference type="InterPro" id="IPR000086">
    <property type="entry name" value="NUDIX_hydrolase_dom"/>
</dbReference>
<evidence type="ECO:0000259" key="5">
    <source>
        <dbReference type="PROSITE" id="PS51462"/>
    </source>
</evidence>